<keyword evidence="2" id="KW-0812">Transmembrane</keyword>
<keyword evidence="2" id="KW-0472">Membrane</keyword>
<feature type="transmembrane region" description="Helical" evidence="2">
    <location>
        <begin position="142"/>
        <end position="170"/>
    </location>
</feature>
<protein>
    <submittedName>
        <fullName evidence="3">Uncharacterized protein</fullName>
    </submittedName>
</protein>
<dbReference type="EMBL" id="JPKZ01000591">
    <property type="protein sequence ID" value="KHN86564.1"/>
    <property type="molecule type" value="Genomic_DNA"/>
</dbReference>
<evidence type="ECO:0000256" key="1">
    <source>
        <dbReference type="SAM" id="MobiDB-lite"/>
    </source>
</evidence>
<accession>A0A0B2VYP8</accession>
<proteinExistence type="predicted"/>
<feature type="compositionally biased region" description="Polar residues" evidence="1">
    <location>
        <begin position="70"/>
        <end position="80"/>
    </location>
</feature>
<sequence>TTATTTTTTTITTKTTTATTATSTAIQEAFIAATLTKTTSNTTTTITAITIPTIIAPEIPETSMKRFATKPTQLSVPSTKSEGRPDEEQKNSHSTIETIQTSTISSTTTHSESTTFSTGYEQNYAQKSVHRLKRNRLQYNELARLIVEVLSACSLLFSVISLGIFALLYFRVILNDSVNAIANNHRRNVR</sequence>
<dbReference type="Proteomes" id="UP000031036">
    <property type="component" value="Unassembled WGS sequence"/>
</dbReference>
<evidence type="ECO:0000313" key="3">
    <source>
        <dbReference type="EMBL" id="KHN86564.1"/>
    </source>
</evidence>
<keyword evidence="2" id="KW-1133">Transmembrane helix</keyword>
<keyword evidence="4" id="KW-1185">Reference proteome</keyword>
<feature type="non-terminal residue" evidence="3">
    <location>
        <position position="1"/>
    </location>
</feature>
<feature type="region of interest" description="Disordered" evidence="1">
    <location>
        <begin position="67"/>
        <end position="95"/>
    </location>
</feature>
<evidence type="ECO:0000256" key="2">
    <source>
        <dbReference type="SAM" id="Phobius"/>
    </source>
</evidence>
<evidence type="ECO:0000313" key="4">
    <source>
        <dbReference type="Proteomes" id="UP000031036"/>
    </source>
</evidence>
<reference evidence="3 4" key="1">
    <citation type="submission" date="2014-11" db="EMBL/GenBank/DDBJ databases">
        <title>Genetic blueprint of the zoonotic pathogen Toxocara canis.</title>
        <authorList>
            <person name="Zhu X.-Q."/>
            <person name="Korhonen P.K."/>
            <person name="Cai H."/>
            <person name="Young N.D."/>
            <person name="Nejsum P."/>
            <person name="von Samson-Himmelstjerna G."/>
            <person name="Boag P.R."/>
            <person name="Tan P."/>
            <person name="Li Q."/>
            <person name="Min J."/>
            <person name="Yang Y."/>
            <person name="Wang X."/>
            <person name="Fang X."/>
            <person name="Hall R.S."/>
            <person name="Hofmann A."/>
            <person name="Sternberg P.W."/>
            <person name="Jex A.R."/>
            <person name="Gasser R.B."/>
        </authorList>
    </citation>
    <scope>NUCLEOTIDE SEQUENCE [LARGE SCALE GENOMIC DNA]</scope>
    <source>
        <strain evidence="3">PN_DK_2014</strain>
    </source>
</reference>
<dbReference type="AlphaFoldDB" id="A0A0B2VYP8"/>
<organism evidence="3 4">
    <name type="scientific">Toxocara canis</name>
    <name type="common">Canine roundworm</name>
    <dbReference type="NCBI Taxonomy" id="6265"/>
    <lineage>
        <taxon>Eukaryota</taxon>
        <taxon>Metazoa</taxon>
        <taxon>Ecdysozoa</taxon>
        <taxon>Nematoda</taxon>
        <taxon>Chromadorea</taxon>
        <taxon>Rhabditida</taxon>
        <taxon>Spirurina</taxon>
        <taxon>Ascaridomorpha</taxon>
        <taxon>Ascaridoidea</taxon>
        <taxon>Toxocaridae</taxon>
        <taxon>Toxocara</taxon>
    </lineage>
</organism>
<feature type="compositionally biased region" description="Basic and acidic residues" evidence="1">
    <location>
        <begin position="81"/>
        <end position="91"/>
    </location>
</feature>
<comment type="caution">
    <text evidence="3">The sequence shown here is derived from an EMBL/GenBank/DDBJ whole genome shotgun (WGS) entry which is preliminary data.</text>
</comment>
<feature type="non-terminal residue" evidence="3">
    <location>
        <position position="190"/>
    </location>
</feature>
<gene>
    <name evidence="3" type="ORF">Tcan_01811</name>
</gene>
<name>A0A0B2VYP8_TOXCA</name>